<accession>A0AAQ4DIC6</accession>
<dbReference type="EMBL" id="JARKHS020030351">
    <property type="protein sequence ID" value="KAK8762216.1"/>
    <property type="molecule type" value="Genomic_DNA"/>
</dbReference>
<evidence type="ECO:0000313" key="3">
    <source>
        <dbReference type="Proteomes" id="UP001321473"/>
    </source>
</evidence>
<dbReference type="Proteomes" id="UP001321473">
    <property type="component" value="Unassembled WGS sequence"/>
</dbReference>
<feature type="signal peptide" evidence="1">
    <location>
        <begin position="1"/>
        <end position="23"/>
    </location>
</feature>
<feature type="chain" id="PRO_5042859255" evidence="1">
    <location>
        <begin position="24"/>
        <end position="124"/>
    </location>
</feature>
<comment type="caution">
    <text evidence="2">The sequence shown here is derived from an EMBL/GenBank/DDBJ whole genome shotgun (WGS) entry which is preliminary data.</text>
</comment>
<keyword evidence="1" id="KW-0732">Signal</keyword>
<evidence type="ECO:0000313" key="2">
    <source>
        <dbReference type="EMBL" id="KAK8762216.1"/>
    </source>
</evidence>
<evidence type="ECO:0000256" key="1">
    <source>
        <dbReference type="SAM" id="SignalP"/>
    </source>
</evidence>
<organism evidence="2 3">
    <name type="scientific">Amblyomma americanum</name>
    <name type="common">Lone star tick</name>
    <dbReference type="NCBI Taxonomy" id="6943"/>
    <lineage>
        <taxon>Eukaryota</taxon>
        <taxon>Metazoa</taxon>
        <taxon>Ecdysozoa</taxon>
        <taxon>Arthropoda</taxon>
        <taxon>Chelicerata</taxon>
        <taxon>Arachnida</taxon>
        <taxon>Acari</taxon>
        <taxon>Parasitiformes</taxon>
        <taxon>Ixodida</taxon>
        <taxon>Ixodoidea</taxon>
        <taxon>Ixodidae</taxon>
        <taxon>Amblyomminae</taxon>
        <taxon>Amblyomma</taxon>
    </lineage>
</organism>
<sequence length="124" mass="13195">MSTFFLTVALFVIAGCPIPECEAVCPKQQGASDCRYTACTPQECALKGLECCPKPCGGSWCIKGVGAPSEYPEICPTALSGNQSCPEPRSNTTCEELNCTKLGFICCRNGCQENYCYQVPGSSV</sequence>
<keyword evidence="3" id="KW-1185">Reference proteome</keyword>
<name>A0AAQ4DIC6_AMBAM</name>
<proteinExistence type="predicted"/>
<gene>
    <name evidence="2" type="ORF">V5799_026519</name>
</gene>
<reference evidence="2 3" key="1">
    <citation type="journal article" date="2023" name="Arcadia Sci">
        <title>De novo assembly of a long-read Amblyomma americanum tick genome.</title>
        <authorList>
            <person name="Chou S."/>
            <person name="Poskanzer K.E."/>
            <person name="Rollins M."/>
            <person name="Thuy-Boun P.S."/>
        </authorList>
    </citation>
    <scope>NUCLEOTIDE SEQUENCE [LARGE SCALE GENOMIC DNA]</scope>
    <source>
        <strain evidence="2">F_SG_1</strain>
        <tissue evidence="2">Salivary glands</tissue>
    </source>
</reference>
<dbReference type="AlphaFoldDB" id="A0AAQ4DIC6"/>
<protein>
    <submittedName>
        <fullName evidence="2">Uncharacterized protein</fullName>
    </submittedName>
</protein>